<keyword evidence="3" id="KW-1185">Reference proteome</keyword>
<gene>
    <name evidence="2" type="ORF">ACFQQG_08100</name>
</gene>
<comment type="caution">
    <text evidence="2">The sequence shown here is derived from an EMBL/GenBank/DDBJ whole genome shotgun (WGS) entry which is preliminary data.</text>
</comment>
<keyword evidence="1" id="KW-0812">Transmembrane</keyword>
<feature type="transmembrane region" description="Helical" evidence="1">
    <location>
        <begin position="92"/>
        <end position="114"/>
    </location>
</feature>
<protein>
    <submittedName>
        <fullName evidence="2">Uncharacterized protein</fullName>
    </submittedName>
</protein>
<accession>A0ABD5W132</accession>
<evidence type="ECO:0000313" key="2">
    <source>
        <dbReference type="EMBL" id="MFC7058144.1"/>
    </source>
</evidence>
<evidence type="ECO:0000256" key="1">
    <source>
        <dbReference type="SAM" id="Phobius"/>
    </source>
</evidence>
<proteinExistence type="predicted"/>
<reference evidence="2 3" key="1">
    <citation type="journal article" date="2019" name="Int. J. Syst. Evol. Microbiol.">
        <title>The Global Catalogue of Microorganisms (GCM) 10K type strain sequencing project: providing services to taxonomists for standard genome sequencing and annotation.</title>
        <authorList>
            <consortium name="The Broad Institute Genomics Platform"/>
            <consortium name="The Broad Institute Genome Sequencing Center for Infectious Disease"/>
            <person name="Wu L."/>
            <person name="Ma J."/>
        </authorList>
    </citation>
    <scope>NUCLEOTIDE SEQUENCE [LARGE SCALE GENOMIC DNA]</scope>
    <source>
        <strain evidence="2 3">JCM 30072</strain>
    </source>
</reference>
<dbReference type="RefSeq" id="WP_267163941.1">
    <property type="nucleotide sequence ID" value="NZ_CP112972.1"/>
</dbReference>
<dbReference type="Proteomes" id="UP001596445">
    <property type="component" value="Unassembled WGS sequence"/>
</dbReference>
<keyword evidence="1" id="KW-1133">Transmembrane helix</keyword>
<dbReference type="AlphaFoldDB" id="A0ABD5W132"/>
<dbReference type="EMBL" id="JBHSZI010000001">
    <property type="protein sequence ID" value="MFC7058144.1"/>
    <property type="molecule type" value="Genomic_DNA"/>
</dbReference>
<sequence length="156" mass="15782">MPKHDGLRVTALVYIGAVILFGVPAMVVTLGVLAEFVDAALAATEVSELPTAGSVFLVALSVLAGLQFAVEVAALQLGGVEALGRGSPRAALARYVFVSLCVLVVLAAATWIGAQVAVARFGWPESIAGGLLGCAGLAVLYRSSVAFITGLRGTEA</sequence>
<dbReference type="GeneID" id="76630106"/>
<feature type="transmembrane region" description="Helical" evidence="1">
    <location>
        <begin position="12"/>
        <end position="34"/>
    </location>
</feature>
<evidence type="ECO:0000313" key="3">
    <source>
        <dbReference type="Proteomes" id="UP001596445"/>
    </source>
</evidence>
<keyword evidence="1" id="KW-0472">Membrane</keyword>
<name>A0ABD5W132_9EURY</name>
<feature type="transmembrane region" description="Helical" evidence="1">
    <location>
        <begin position="54"/>
        <end position="80"/>
    </location>
</feature>
<organism evidence="2 3">
    <name type="scientific">Halovenus salina</name>
    <dbReference type="NCBI Taxonomy" id="1510225"/>
    <lineage>
        <taxon>Archaea</taxon>
        <taxon>Methanobacteriati</taxon>
        <taxon>Methanobacteriota</taxon>
        <taxon>Stenosarchaea group</taxon>
        <taxon>Halobacteria</taxon>
        <taxon>Halobacteriales</taxon>
        <taxon>Haloarculaceae</taxon>
        <taxon>Halovenus</taxon>
    </lineage>
</organism>
<feature type="transmembrane region" description="Helical" evidence="1">
    <location>
        <begin position="126"/>
        <end position="151"/>
    </location>
</feature>